<dbReference type="EMBL" id="JBHUGH010000009">
    <property type="protein sequence ID" value="MFD1912943.1"/>
    <property type="molecule type" value="Genomic_DNA"/>
</dbReference>
<evidence type="ECO:0000313" key="1">
    <source>
        <dbReference type="EMBL" id="MFD1912943.1"/>
    </source>
</evidence>
<dbReference type="Gene3D" id="3.40.50.300">
    <property type="entry name" value="P-loop containing nucleotide triphosphate hydrolases"/>
    <property type="match status" value="1"/>
</dbReference>
<dbReference type="InterPro" id="IPR027417">
    <property type="entry name" value="P-loop_NTPase"/>
</dbReference>
<name>A0ABW4S6D8_9RHOB</name>
<dbReference type="RefSeq" id="WP_390261961.1">
    <property type="nucleotide sequence ID" value="NZ_JBHUGH010000009.1"/>
</dbReference>
<dbReference type="Proteomes" id="UP001597353">
    <property type="component" value="Unassembled WGS sequence"/>
</dbReference>
<dbReference type="GO" id="GO:0016740">
    <property type="term" value="F:transferase activity"/>
    <property type="evidence" value="ECO:0007669"/>
    <property type="project" value="UniProtKB-KW"/>
</dbReference>
<accession>A0ABW4S6D8</accession>
<keyword evidence="1" id="KW-0808">Transferase</keyword>
<protein>
    <submittedName>
        <fullName evidence="1">Sulfotransferase family protein</fullName>
        <ecNumber evidence="1">2.8.2.-</ecNumber>
    </submittedName>
</protein>
<proteinExistence type="predicted"/>
<gene>
    <name evidence="1" type="ORF">ACFSGJ_12045</name>
</gene>
<organism evidence="1 2">
    <name type="scientific">Halodurantibacterium flavum</name>
    <dbReference type="NCBI Taxonomy" id="1382802"/>
    <lineage>
        <taxon>Bacteria</taxon>
        <taxon>Pseudomonadati</taxon>
        <taxon>Pseudomonadota</taxon>
        <taxon>Alphaproteobacteria</taxon>
        <taxon>Rhodobacterales</taxon>
        <taxon>Paracoccaceae</taxon>
        <taxon>Halodurantibacterium</taxon>
    </lineage>
</organism>
<dbReference type="EC" id="2.8.2.-" evidence="1"/>
<reference evidence="2" key="1">
    <citation type="journal article" date="2019" name="Int. J. Syst. Evol. Microbiol.">
        <title>The Global Catalogue of Microorganisms (GCM) 10K type strain sequencing project: providing services to taxonomists for standard genome sequencing and annotation.</title>
        <authorList>
            <consortium name="The Broad Institute Genomics Platform"/>
            <consortium name="The Broad Institute Genome Sequencing Center for Infectious Disease"/>
            <person name="Wu L."/>
            <person name="Ma J."/>
        </authorList>
    </citation>
    <scope>NUCLEOTIDE SEQUENCE [LARGE SCALE GENOMIC DNA]</scope>
    <source>
        <strain evidence="2">CGMCC 4.7242</strain>
    </source>
</reference>
<evidence type="ECO:0000313" key="2">
    <source>
        <dbReference type="Proteomes" id="UP001597353"/>
    </source>
</evidence>
<dbReference type="Pfam" id="PF13469">
    <property type="entry name" value="Sulfotransfer_3"/>
    <property type="match status" value="1"/>
</dbReference>
<dbReference type="SUPFAM" id="SSF52540">
    <property type="entry name" value="P-loop containing nucleoside triphosphate hydrolases"/>
    <property type="match status" value="1"/>
</dbReference>
<keyword evidence="2" id="KW-1185">Reference proteome</keyword>
<comment type="caution">
    <text evidence="1">The sequence shown here is derived from an EMBL/GenBank/DDBJ whole genome shotgun (WGS) entry which is preliminary data.</text>
</comment>
<sequence>MTSDTSDILFVGGAPRSGTTVLHALLCTSARTCRYHPEVSFIRPLVETYVHGLSTWDAHTHAFFEKKAHFHHHMRRMTSWAFDHVSTVLKNPQLLCVKDPCMTPFFGALREIMGQRIRTVTSVRHPYDVLRSRQTVIERHGQGMTEAMADKLAREYVTMYRHLDDPRLEGCSLVLRYEDLEQPETLERLRVFTGLDDLSPDEIWAETRARSSDADQSAWGSPKYHAALDLRPRHTPLDPRWRDIARPICGPLMAQFGYDPA</sequence>